<dbReference type="SUPFAM" id="SSF53474">
    <property type="entry name" value="alpha/beta-Hydrolases"/>
    <property type="match status" value="1"/>
</dbReference>
<proteinExistence type="predicted"/>
<evidence type="ECO:0000256" key="2">
    <source>
        <dbReference type="SAM" id="SignalP"/>
    </source>
</evidence>
<dbReference type="AlphaFoldDB" id="A0A914ZCF5"/>
<sequence length="618" mass="70453">IILLAVAMITIIMQPLITCLSVDIIVNTSKGKIRGCIGGRAKSRINIFKGIPFARPPIGSSRFKKPLSVQQWDGIYDGTYYRSACMSNTAYTSSPQKNISEDCLYLNIFADPKCAEGECAVVVYIHGGSFYFQSAVMFDEDSIAEKYASRRIIFVIPAYRLGIFGFISIGDGTFAPKNLGIHDLIAALRWVHTEISTFGGNPNKVTLMGHSCGATTVQLLTLSPNVPDNFFQQGISMSSADLYRRNLSHPITMEIAYRVSCARRGLPYKSEAVVECLRWKPADELLYHQKALTDVDYFDLMFGPEPDEELFAAEVPILLSRQNRRRIFIGITKNELIFTRIFSTTQQECKTFTGVFGFRTKEVYHACLDNYSFRNGKLLVMRDEIRASTFRMAAKLSANNAKIFLYSFEMPNHDSHSGDLIFAIGKYPQQQMDDNEIAMNQIYSGYIGNFILTGQPTAEWLPFDVTRSNFMRITYETLSNDTIIKPGMKFGFYRNEVKLWLDYFTRIEQSALHLNNSRAQFRIDEYQNAEVNSNTGIGLRLLVYKWMSAFWILFAFLCLLLAVIIFAMIRFIINNGLLSFLRRKLHRRSIPNERTRILTALNGMKYTLDEDGEELKIF</sequence>
<organism evidence="4 5">
    <name type="scientific">Parascaris univalens</name>
    <name type="common">Nematode worm</name>
    <dbReference type="NCBI Taxonomy" id="6257"/>
    <lineage>
        <taxon>Eukaryota</taxon>
        <taxon>Metazoa</taxon>
        <taxon>Ecdysozoa</taxon>
        <taxon>Nematoda</taxon>
        <taxon>Chromadorea</taxon>
        <taxon>Rhabditida</taxon>
        <taxon>Spirurina</taxon>
        <taxon>Ascaridomorpha</taxon>
        <taxon>Ascaridoidea</taxon>
        <taxon>Ascarididae</taxon>
        <taxon>Parascaris</taxon>
    </lineage>
</organism>
<feature type="transmembrane region" description="Helical" evidence="1">
    <location>
        <begin position="549"/>
        <end position="573"/>
    </location>
</feature>
<name>A0A914ZCF5_PARUN</name>
<dbReference type="Proteomes" id="UP000887569">
    <property type="component" value="Unplaced"/>
</dbReference>
<reference evidence="5" key="1">
    <citation type="submission" date="2022-11" db="UniProtKB">
        <authorList>
            <consortium name="WormBaseParasite"/>
        </authorList>
    </citation>
    <scope>IDENTIFICATION</scope>
</reference>
<dbReference type="Pfam" id="PF00135">
    <property type="entry name" value="COesterase"/>
    <property type="match status" value="1"/>
</dbReference>
<dbReference type="InterPro" id="IPR029058">
    <property type="entry name" value="AB_hydrolase_fold"/>
</dbReference>
<evidence type="ECO:0000259" key="3">
    <source>
        <dbReference type="Pfam" id="PF00135"/>
    </source>
</evidence>
<evidence type="ECO:0000313" key="4">
    <source>
        <dbReference type="Proteomes" id="UP000887569"/>
    </source>
</evidence>
<dbReference type="PANTHER" id="PTHR45580">
    <property type="entry name" value="PROTEIN CBG05369"/>
    <property type="match status" value="1"/>
</dbReference>
<protein>
    <submittedName>
        <fullName evidence="5">Carboxylesterase type B domain-containing protein</fullName>
    </submittedName>
</protein>
<dbReference type="InterPro" id="IPR002018">
    <property type="entry name" value="CarbesteraseB"/>
</dbReference>
<feature type="signal peptide" evidence="2">
    <location>
        <begin position="1"/>
        <end position="19"/>
    </location>
</feature>
<feature type="domain" description="Carboxylesterase type B" evidence="3">
    <location>
        <begin position="24"/>
        <end position="478"/>
    </location>
</feature>
<evidence type="ECO:0000256" key="1">
    <source>
        <dbReference type="SAM" id="Phobius"/>
    </source>
</evidence>
<keyword evidence="2" id="KW-0732">Signal</keyword>
<keyword evidence="1" id="KW-0812">Transmembrane</keyword>
<dbReference type="Gene3D" id="3.40.50.1820">
    <property type="entry name" value="alpha/beta hydrolase"/>
    <property type="match status" value="1"/>
</dbReference>
<keyword evidence="1" id="KW-1133">Transmembrane helix</keyword>
<dbReference type="WBParaSite" id="PgB01_g003_t02">
    <property type="protein sequence ID" value="PgB01_g003_t02"/>
    <property type="gene ID" value="PgB01_g003"/>
</dbReference>
<keyword evidence="1" id="KW-0472">Membrane</keyword>
<dbReference type="PANTHER" id="PTHR45580:SF6">
    <property type="entry name" value="CARBOXYLESTERASE TYPE B DOMAIN-CONTAINING PROTEIN"/>
    <property type="match status" value="1"/>
</dbReference>
<accession>A0A914ZCF5</accession>
<evidence type="ECO:0000313" key="5">
    <source>
        <dbReference type="WBParaSite" id="PgB01_g003_t02"/>
    </source>
</evidence>
<feature type="chain" id="PRO_5037333534" evidence="2">
    <location>
        <begin position="20"/>
        <end position="618"/>
    </location>
</feature>
<keyword evidence="4" id="KW-1185">Reference proteome</keyword>